<dbReference type="Pfam" id="PF00085">
    <property type="entry name" value="Thioredoxin"/>
    <property type="match status" value="1"/>
</dbReference>
<keyword evidence="2 6" id="KW-0812">Transmembrane</keyword>
<evidence type="ECO:0000256" key="3">
    <source>
        <dbReference type="ARBA" id="ARBA00022989"/>
    </source>
</evidence>
<comment type="caution">
    <text evidence="9">The sequence shown here is derived from an EMBL/GenBank/DDBJ whole genome shotgun (WGS) entry which is preliminary data.</text>
</comment>
<feature type="transmembrane region" description="Helical" evidence="6">
    <location>
        <begin position="399"/>
        <end position="419"/>
    </location>
</feature>
<feature type="compositionally biased region" description="Polar residues" evidence="5">
    <location>
        <begin position="423"/>
        <end position="452"/>
    </location>
</feature>
<keyword evidence="7" id="KW-0732">Signal</keyword>
<dbReference type="AlphaFoldDB" id="A0A9K3KDD3"/>
<name>A0A9K3KDD3_9STRA</name>
<gene>
    <name evidence="9" type="ORF">IV203_023374</name>
</gene>
<dbReference type="GO" id="GO:0016020">
    <property type="term" value="C:membrane"/>
    <property type="evidence" value="ECO:0007669"/>
    <property type="project" value="UniProtKB-SubCell"/>
</dbReference>
<dbReference type="PANTHER" id="PTHR46426">
    <property type="entry name" value="PROTEIN DISULFIDE-ISOMERASE TMX3"/>
    <property type="match status" value="1"/>
</dbReference>
<dbReference type="InterPro" id="IPR052250">
    <property type="entry name" value="PDI_TMX3"/>
</dbReference>
<evidence type="ECO:0000256" key="6">
    <source>
        <dbReference type="SAM" id="Phobius"/>
    </source>
</evidence>
<evidence type="ECO:0000256" key="4">
    <source>
        <dbReference type="ARBA" id="ARBA00023136"/>
    </source>
</evidence>
<evidence type="ECO:0000313" key="9">
    <source>
        <dbReference type="EMBL" id="KAG7341422.1"/>
    </source>
</evidence>
<reference evidence="9" key="2">
    <citation type="submission" date="2021-04" db="EMBL/GenBank/DDBJ databases">
        <authorList>
            <person name="Podell S."/>
        </authorList>
    </citation>
    <scope>NUCLEOTIDE SEQUENCE</scope>
    <source>
        <strain evidence="9">Hildebrandi</strain>
    </source>
</reference>
<dbReference type="Proteomes" id="UP000693970">
    <property type="component" value="Unassembled WGS sequence"/>
</dbReference>
<feature type="signal peptide" evidence="7">
    <location>
        <begin position="1"/>
        <end position="32"/>
    </location>
</feature>
<evidence type="ECO:0000259" key="8">
    <source>
        <dbReference type="Pfam" id="PF00085"/>
    </source>
</evidence>
<dbReference type="EMBL" id="JAGRRH010000026">
    <property type="protein sequence ID" value="KAG7341422.1"/>
    <property type="molecule type" value="Genomic_DNA"/>
</dbReference>
<feature type="domain" description="Thioredoxin" evidence="8">
    <location>
        <begin position="64"/>
        <end position="129"/>
    </location>
</feature>
<comment type="subcellular location">
    <subcellularLocation>
        <location evidence="1">Membrane</location>
        <topology evidence="1">Single-pass membrane protein</topology>
    </subcellularLocation>
</comment>
<dbReference type="OrthoDB" id="427280at2759"/>
<evidence type="ECO:0000256" key="7">
    <source>
        <dbReference type="SAM" id="SignalP"/>
    </source>
</evidence>
<dbReference type="InterPro" id="IPR013766">
    <property type="entry name" value="Thioredoxin_domain"/>
</dbReference>
<proteinExistence type="predicted"/>
<reference evidence="9" key="1">
    <citation type="journal article" date="2021" name="Sci. Rep.">
        <title>Diploid genomic architecture of Nitzschia inconspicua, an elite biomass production diatom.</title>
        <authorList>
            <person name="Oliver A."/>
            <person name="Podell S."/>
            <person name="Pinowska A."/>
            <person name="Traller J.C."/>
            <person name="Smith S.R."/>
            <person name="McClure R."/>
            <person name="Beliaev A."/>
            <person name="Bohutskyi P."/>
            <person name="Hill E.A."/>
            <person name="Rabines A."/>
            <person name="Zheng H."/>
            <person name="Allen L.Z."/>
            <person name="Kuo A."/>
            <person name="Grigoriev I.V."/>
            <person name="Allen A.E."/>
            <person name="Hazlebeck D."/>
            <person name="Allen E.E."/>
        </authorList>
    </citation>
    <scope>NUCLEOTIDE SEQUENCE</scope>
    <source>
        <strain evidence="9">Hildebrandi</strain>
    </source>
</reference>
<feature type="chain" id="PRO_5039890317" evidence="7">
    <location>
        <begin position="33"/>
        <end position="464"/>
    </location>
</feature>
<dbReference type="PANTHER" id="PTHR46426:SF1">
    <property type="entry name" value="PROTEIN DISULFIDE-ISOMERASE TMX3"/>
    <property type="match status" value="1"/>
</dbReference>
<evidence type="ECO:0000256" key="2">
    <source>
        <dbReference type="ARBA" id="ARBA00022692"/>
    </source>
</evidence>
<accession>A0A9K3KDD3</accession>
<protein>
    <submittedName>
        <fullName evidence="9">Thioredoxin</fullName>
    </submittedName>
</protein>
<organism evidence="9 10">
    <name type="scientific">Nitzschia inconspicua</name>
    <dbReference type="NCBI Taxonomy" id="303405"/>
    <lineage>
        <taxon>Eukaryota</taxon>
        <taxon>Sar</taxon>
        <taxon>Stramenopiles</taxon>
        <taxon>Ochrophyta</taxon>
        <taxon>Bacillariophyta</taxon>
        <taxon>Bacillariophyceae</taxon>
        <taxon>Bacillariophycidae</taxon>
        <taxon>Bacillariales</taxon>
        <taxon>Bacillariaceae</taxon>
        <taxon>Nitzschia</taxon>
    </lineage>
</organism>
<evidence type="ECO:0000313" key="10">
    <source>
        <dbReference type="Proteomes" id="UP000693970"/>
    </source>
</evidence>
<keyword evidence="10" id="KW-1185">Reference proteome</keyword>
<dbReference type="CDD" id="cd02961">
    <property type="entry name" value="PDI_a_family"/>
    <property type="match status" value="1"/>
</dbReference>
<sequence>MYELKLLPALSIRIVVSAVLLAWCLLCSTVFAAQDEQLSSLDGAPVELDSNTFPSMIFYKNRGQLVWLIQFYAPYSEESIRMAPMLGRVAKDTVGKMMVGKLDCSRFKPLCTKYGIKKYPTMVYYKEEQFVGYPFPHLDEMSLLRFADRMAAPIKTVPSLLEAEEIAKEEVHHGVVTFVGCNENHDFDFYPIFEQQAHTLAATARFVWMNDHDQGKDFFKAYVMRLEPGITGNRIMPTSDRKPTADSLHDWVQKEKVPSVTTFHGDQGFAIRTIANNARLPWILAVGGVHETVSEDIQSFVLQDGRTDTDGHYFGIVDRSWTTLLQPYELPSPSDESKPQFIKVSQAGYWHDPSYTTVSDFVAALKANGRAMHVDLKRPRKSVTGERGLHWTAELFLDFYPMSLGLIFMTIACLVVLCTNDPNAPKTTQPRQRQLSTNQQSSRSDSDNPTQQHRGKKDSSKKSD</sequence>
<evidence type="ECO:0000256" key="5">
    <source>
        <dbReference type="SAM" id="MobiDB-lite"/>
    </source>
</evidence>
<feature type="region of interest" description="Disordered" evidence="5">
    <location>
        <begin position="423"/>
        <end position="464"/>
    </location>
</feature>
<evidence type="ECO:0000256" key="1">
    <source>
        <dbReference type="ARBA" id="ARBA00004167"/>
    </source>
</evidence>
<keyword evidence="4 6" id="KW-0472">Membrane</keyword>
<dbReference type="GO" id="GO:0005783">
    <property type="term" value="C:endoplasmic reticulum"/>
    <property type="evidence" value="ECO:0007669"/>
    <property type="project" value="TreeGrafter"/>
</dbReference>
<keyword evidence="3 6" id="KW-1133">Transmembrane helix</keyword>